<keyword evidence="1" id="KW-0812">Transmembrane</keyword>
<evidence type="ECO:0000256" key="1">
    <source>
        <dbReference type="SAM" id="Phobius"/>
    </source>
</evidence>
<dbReference type="EMBL" id="ODYU01009761">
    <property type="protein sequence ID" value="SOQ54412.1"/>
    <property type="molecule type" value="Genomic_DNA"/>
</dbReference>
<proteinExistence type="predicted"/>
<name>A0A2H1WN98_SPOFR</name>
<feature type="transmembrane region" description="Helical" evidence="1">
    <location>
        <begin position="86"/>
        <end position="103"/>
    </location>
</feature>
<protein>
    <submittedName>
        <fullName evidence="2">SFRICE_019658</fullName>
    </submittedName>
</protein>
<reference evidence="2" key="1">
    <citation type="submission" date="2016-07" db="EMBL/GenBank/DDBJ databases">
        <authorList>
            <person name="Bretaudeau A."/>
        </authorList>
    </citation>
    <scope>NUCLEOTIDE SEQUENCE</scope>
    <source>
        <strain evidence="2">Rice</strain>
        <tissue evidence="2">Whole body</tissue>
    </source>
</reference>
<keyword evidence="1" id="KW-0472">Membrane</keyword>
<dbReference type="AlphaFoldDB" id="A0A2H1WN98"/>
<evidence type="ECO:0000313" key="2">
    <source>
        <dbReference type="EMBL" id="SOQ54412.1"/>
    </source>
</evidence>
<keyword evidence="1" id="KW-1133">Transmembrane helix</keyword>
<accession>A0A2H1WN98</accession>
<sequence>MSPSPLSPASNPQNPARAPAGYLASTVRASNVTRDGVDTFCDAVDIFGFFDEFCGDLRMLLPIFWLELDVDGVVIGIFRRLYLVDIFRVGLVFLGLGVFWPEVMARGLMGTVRGLFCALAVDIIFDADFVVCVLLDIYIVFWTELLARDLLGLCLVI</sequence>
<organism evidence="2">
    <name type="scientific">Spodoptera frugiperda</name>
    <name type="common">Fall armyworm</name>
    <dbReference type="NCBI Taxonomy" id="7108"/>
    <lineage>
        <taxon>Eukaryota</taxon>
        <taxon>Metazoa</taxon>
        <taxon>Ecdysozoa</taxon>
        <taxon>Arthropoda</taxon>
        <taxon>Hexapoda</taxon>
        <taxon>Insecta</taxon>
        <taxon>Pterygota</taxon>
        <taxon>Neoptera</taxon>
        <taxon>Endopterygota</taxon>
        <taxon>Lepidoptera</taxon>
        <taxon>Glossata</taxon>
        <taxon>Ditrysia</taxon>
        <taxon>Noctuoidea</taxon>
        <taxon>Noctuidae</taxon>
        <taxon>Amphipyrinae</taxon>
        <taxon>Spodoptera</taxon>
    </lineage>
</organism>
<feature type="transmembrane region" description="Helical" evidence="1">
    <location>
        <begin position="115"/>
        <end position="141"/>
    </location>
</feature>
<gene>
    <name evidence="2" type="ORF">SFRICE_019658</name>
</gene>